<sequence length="231" mass="25729">MKKLALVVLTLFVSMSHAQEQKQIPQVSVSGEGKIKVKPDQVVVNFGVENVGKDAQEVKKMNDEKIENVLKFIKKFGIPSSDFQTTNVSLNRNYDYDKKKYNFQASQSITITLKDISKYDELMMGLVDNGINNISNVEFKSTEIEKYKSEARKLAIKDAKKKAEDFVSVLGQKVGKALLITDNSSNYYPPQPMFKGAMLEMAADMGGAPRETLAVGEIEVITNVSVSFVLE</sequence>
<dbReference type="RefSeq" id="WP_035126774.1">
    <property type="nucleotide sequence ID" value="NZ_JRHH01000003.1"/>
</dbReference>
<dbReference type="STRING" id="1453498.LG45_10085"/>
<feature type="signal peptide" evidence="1">
    <location>
        <begin position="1"/>
        <end position="18"/>
    </location>
</feature>
<gene>
    <name evidence="2" type="ORF">LG45_10085</name>
</gene>
<dbReference type="Gene3D" id="3.30.70.2970">
    <property type="entry name" value="Protein of unknown function (DUF541), domain 2"/>
    <property type="match status" value="1"/>
</dbReference>
<dbReference type="InterPro" id="IPR007497">
    <property type="entry name" value="SIMPL/DUF541"/>
</dbReference>
<name>A0A095SVM3_9FLAO</name>
<accession>A0A095SVM3</accession>
<dbReference type="InterPro" id="IPR052022">
    <property type="entry name" value="26kDa_periplasmic_antigen"/>
</dbReference>
<protein>
    <submittedName>
        <fullName evidence="2">Membrane protein</fullName>
    </submittedName>
</protein>
<evidence type="ECO:0000313" key="2">
    <source>
        <dbReference type="EMBL" id="KGD68612.1"/>
    </source>
</evidence>
<dbReference type="Pfam" id="PF04402">
    <property type="entry name" value="SIMPL"/>
    <property type="match status" value="1"/>
</dbReference>
<dbReference type="Gene3D" id="3.30.110.170">
    <property type="entry name" value="Protein of unknown function (DUF541), domain 1"/>
    <property type="match status" value="1"/>
</dbReference>
<proteinExistence type="predicted"/>
<dbReference type="EMBL" id="JRHH01000003">
    <property type="protein sequence ID" value="KGD68612.1"/>
    <property type="molecule type" value="Genomic_DNA"/>
</dbReference>
<dbReference type="eggNOG" id="COG2968">
    <property type="taxonomic scope" value="Bacteria"/>
</dbReference>
<organism evidence="2 3">
    <name type="scientific">Flavobacterium aquatile LMG 4008 = ATCC 11947</name>
    <dbReference type="NCBI Taxonomy" id="1453498"/>
    <lineage>
        <taxon>Bacteria</taxon>
        <taxon>Pseudomonadati</taxon>
        <taxon>Bacteroidota</taxon>
        <taxon>Flavobacteriia</taxon>
        <taxon>Flavobacteriales</taxon>
        <taxon>Flavobacteriaceae</taxon>
        <taxon>Flavobacterium</taxon>
    </lineage>
</organism>
<evidence type="ECO:0000256" key="1">
    <source>
        <dbReference type="SAM" id="SignalP"/>
    </source>
</evidence>
<feature type="chain" id="PRO_5001918304" evidence="1">
    <location>
        <begin position="19"/>
        <end position="231"/>
    </location>
</feature>
<comment type="caution">
    <text evidence="2">The sequence shown here is derived from an EMBL/GenBank/DDBJ whole genome shotgun (WGS) entry which is preliminary data.</text>
</comment>
<dbReference type="PANTHER" id="PTHR34387">
    <property type="entry name" value="SLR1258 PROTEIN"/>
    <property type="match status" value="1"/>
</dbReference>
<dbReference type="OrthoDB" id="6021921at2"/>
<dbReference type="Proteomes" id="UP000029554">
    <property type="component" value="Unassembled WGS sequence"/>
</dbReference>
<dbReference type="AlphaFoldDB" id="A0A095SVM3"/>
<dbReference type="PANTHER" id="PTHR34387:SF1">
    <property type="entry name" value="PERIPLASMIC IMMUNOGENIC PROTEIN"/>
    <property type="match status" value="1"/>
</dbReference>
<keyword evidence="1" id="KW-0732">Signal</keyword>
<reference evidence="2 3" key="1">
    <citation type="submission" date="2014-09" db="EMBL/GenBank/DDBJ databases">
        <title>Whole Genome Shotgun of Flavobacterium aquatile LMG 4008.</title>
        <authorList>
            <person name="Gale A.N."/>
            <person name="Pipes S.E."/>
            <person name="Newman J.D."/>
        </authorList>
    </citation>
    <scope>NUCLEOTIDE SEQUENCE [LARGE SCALE GENOMIC DNA]</scope>
    <source>
        <strain evidence="2 3">LMG 4008</strain>
    </source>
</reference>
<keyword evidence="3" id="KW-1185">Reference proteome</keyword>
<dbReference type="GO" id="GO:0006974">
    <property type="term" value="P:DNA damage response"/>
    <property type="evidence" value="ECO:0007669"/>
    <property type="project" value="TreeGrafter"/>
</dbReference>
<evidence type="ECO:0000313" key="3">
    <source>
        <dbReference type="Proteomes" id="UP000029554"/>
    </source>
</evidence>